<dbReference type="PATRIC" id="fig|235909.7.peg.1824"/>
<dbReference type="KEGG" id="gka:GK1700"/>
<gene>
    <name evidence="2" type="ordered locus">GK1700</name>
</gene>
<sequence length="192" mass="22045">MMDSILELEQKIQSIEKELRAVKQAVTEMRQLPKQVLSDEICVICYFTYSLLLPKAGGQKGIIAGNFVIRNMGSSPLENPYICLRVSPKEHMVLSAKLGDDIQYDRRLNPLVMESWRYMNQEAENMVEEKGEFWLKPVHVSRIEPGQTLSFSNFQFQVGMREVSTTYKVDGFFFCQQLPNGVRALNHIVVHA</sequence>
<keyword evidence="1" id="KW-0175">Coiled coil</keyword>
<evidence type="ECO:0000313" key="2">
    <source>
        <dbReference type="EMBL" id="BAD75985.1"/>
    </source>
</evidence>
<evidence type="ECO:0000313" key="3">
    <source>
        <dbReference type="Proteomes" id="UP000001172"/>
    </source>
</evidence>
<organism evidence="2 3">
    <name type="scientific">Geobacillus kaustophilus (strain HTA426)</name>
    <dbReference type="NCBI Taxonomy" id="235909"/>
    <lineage>
        <taxon>Bacteria</taxon>
        <taxon>Bacillati</taxon>
        <taxon>Bacillota</taxon>
        <taxon>Bacilli</taxon>
        <taxon>Bacillales</taxon>
        <taxon>Anoxybacillaceae</taxon>
        <taxon>Geobacillus</taxon>
        <taxon>Geobacillus thermoleovorans group</taxon>
    </lineage>
</organism>
<proteinExistence type="predicted"/>
<feature type="coiled-coil region" evidence="1">
    <location>
        <begin position="5"/>
        <end position="32"/>
    </location>
</feature>
<keyword evidence="3" id="KW-1185">Reference proteome</keyword>
<dbReference type="EMBL" id="BA000043">
    <property type="protein sequence ID" value="BAD75985.1"/>
    <property type="molecule type" value="Genomic_DNA"/>
</dbReference>
<evidence type="ECO:0000256" key="1">
    <source>
        <dbReference type="SAM" id="Coils"/>
    </source>
</evidence>
<accession>Q5KZA1</accession>
<name>Q5KZA1_GEOKA</name>
<dbReference type="AlphaFoldDB" id="Q5KZA1"/>
<dbReference type="STRING" id="235909.GK1700"/>
<reference evidence="2 3" key="1">
    <citation type="journal article" date="2004" name="Nucleic Acids Res.">
        <title>Thermoadaptation trait revealed by the genome sequence of thermophilic Geobacillus kaustophilus.</title>
        <authorList>
            <person name="Takami H."/>
            <person name="Takaki Y."/>
            <person name="Chee G.J."/>
            <person name="Nishi S."/>
            <person name="Shimamura S."/>
            <person name="Suzuki H."/>
            <person name="Matsui S."/>
            <person name="Uchiyama I."/>
        </authorList>
    </citation>
    <scope>NUCLEOTIDE SEQUENCE [LARGE SCALE GENOMIC DNA]</scope>
    <source>
        <strain evidence="2 3">HTA426</strain>
    </source>
</reference>
<dbReference type="HOGENOM" id="CLU_095642_0_0_9"/>
<dbReference type="eggNOG" id="ENOG503384H">
    <property type="taxonomic scope" value="Bacteria"/>
</dbReference>
<protein>
    <submittedName>
        <fullName evidence="2">Hypothetical conserved protein</fullName>
    </submittedName>
</protein>
<dbReference type="Proteomes" id="UP000001172">
    <property type="component" value="Chromosome"/>
</dbReference>